<dbReference type="Proteomes" id="UP000638313">
    <property type="component" value="Unassembled WGS sequence"/>
</dbReference>
<organism evidence="1 2">
    <name type="scientific">Streptomyces mashuensis</name>
    <dbReference type="NCBI Taxonomy" id="33904"/>
    <lineage>
        <taxon>Bacteria</taxon>
        <taxon>Bacillati</taxon>
        <taxon>Actinomycetota</taxon>
        <taxon>Actinomycetes</taxon>
        <taxon>Kitasatosporales</taxon>
        <taxon>Streptomycetaceae</taxon>
        <taxon>Streptomyces</taxon>
    </lineage>
</organism>
<dbReference type="EMBL" id="BNBD01000026">
    <property type="protein sequence ID" value="GHF74068.1"/>
    <property type="molecule type" value="Genomic_DNA"/>
</dbReference>
<dbReference type="AlphaFoldDB" id="A0A919BA31"/>
<evidence type="ECO:0000313" key="1">
    <source>
        <dbReference type="EMBL" id="GHF74068.1"/>
    </source>
</evidence>
<name>A0A919BA31_9ACTN</name>
<proteinExistence type="predicted"/>
<reference evidence="1" key="2">
    <citation type="submission" date="2020-09" db="EMBL/GenBank/DDBJ databases">
        <authorList>
            <person name="Sun Q."/>
            <person name="Ohkuma M."/>
        </authorList>
    </citation>
    <scope>NUCLEOTIDE SEQUENCE</scope>
    <source>
        <strain evidence="1">JCM 4059</strain>
    </source>
</reference>
<reference evidence="1" key="1">
    <citation type="journal article" date="2014" name="Int. J. Syst. Evol. Microbiol.">
        <title>Complete genome sequence of Corynebacterium casei LMG S-19264T (=DSM 44701T), isolated from a smear-ripened cheese.</title>
        <authorList>
            <consortium name="US DOE Joint Genome Institute (JGI-PGF)"/>
            <person name="Walter F."/>
            <person name="Albersmeier A."/>
            <person name="Kalinowski J."/>
            <person name="Ruckert C."/>
        </authorList>
    </citation>
    <scope>NUCLEOTIDE SEQUENCE</scope>
    <source>
        <strain evidence="1">JCM 4059</strain>
    </source>
</reference>
<keyword evidence="2" id="KW-1185">Reference proteome</keyword>
<gene>
    <name evidence="1" type="ORF">GCM10010218_63990</name>
</gene>
<accession>A0A919BA31</accession>
<evidence type="ECO:0000313" key="2">
    <source>
        <dbReference type="Proteomes" id="UP000638313"/>
    </source>
</evidence>
<sequence length="50" mass="5668">MEGRTRAVVTDIRQGVLWLRAPGRAEWPARDPKQLKVIRTRGKRRAAGDA</sequence>
<protein>
    <submittedName>
        <fullName evidence="1">Uncharacterized protein</fullName>
    </submittedName>
</protein>
<comment type="caution">
    <text evidence="1">The sequence shown here is derived from an EMBL/GenBank/DDBJ whole genome shotgun (WGS) entry which is preliminary data.</text>
</comment>